<evidence type="ECO:0000313" key="4">
    <source>
        <dbReference type="Proteomes" id="UP000013569"/>
    </source>
</evidence>
<feature type="transmembrane region" description="Helical" evidence="2">
    <location>
        <begin position="315"/>
        <end position="336"/>
    </location>
</feature>
<feature type="transmembrane region" description="Helical" evidence="2">
    <location>
        <begin position="291"/>
        <end position="308"/>
    </location>
</feature>
<feature type="transmembrane region" description="Helical" evidence="2">
    <location>
        <begin position="76"/>
        <end position="96"/>
    </location>
</feature>
<keyword evidence="2" id="KW-0812">Transmembrane</keyword>
<dbReference type="EMBL" id="AQPW01000005">
    <property type="protein sequence ID" value="EON33632.1"/>
    <property type="molecule type" value="Genomic_DNA"/>
</dbReference>
<evidence type="ECO:0000256" key="1">
    <source>
        <dbReference type="SAM" id="MobiDB-lite"/>
    </source>
</evidence>
<feature type="region of interest" description="Disordered" evidence="1">
    <location>
        <begin position="479"/>
        <end position="510"/>
    </location>
</feature>
<evidence type="ECO:0008006" key="5">
    <source>
        <dbReference type="Google" id="ProtNLM"/>
    </source>
</evidence>
<comment type="caution">
    <text evidence="3">The sequence shown here is derived from an EMBL/GenBank/DDBJ whole genome shotgun (WGS) entry which is preliminary data.</text>
</comment>
<feature type="transmembrane region" description="Helical" evidence="2">
    <location>
        <begin position="368"/>
        <end position="388"/>
    </location>
</feature>
<dbReference type="PATRIC" id="fig|1316928.3.peg.1498"/>
<dbReference type="Proteomes" id="UP000013569">
    <property type="component" value="Unassembled WGS sequence"/>
</dbReference>
<accession>R7YCB7</accession>
<proteinExistence type="predicted"/>
<keyword evidence="2" id="KW-1133">Transmembrane helix</keyword>
<feature type="compositionally biased region" description="Polar residues" evidence="1">
    <location>
        <begin position="23"/>
        <end position="37"/>
    </location>
</feature>
<organism evidence="3 4">
    <name type="scientific">Gordonia terrae C-6</name>
    <dbReference type="NCBI Taxonomy" id="1316928"/>
    <lineage>
        <taxon>Bacteria</taxon>
        <taxon>Bacillati</taxon>
        <taxon>Actinomycetota</taxon>
        <taxon>Actinomycetes</taxon>
        <taxon>Mycobacteriales</taxon>
        <taxon>Gordoniaceae</taxon>
        <taxon>Gordonia</taxon>
    </lineage>
</organism>
<dbReference type="OrthoDB" id="4350291at2"/>
<gene>
    <name evidence="3" type="ORF">GTC6_07464</name>
</gene>
<evidence type="ECO:0000256" key="2">
    <source>
        <dbReference type="SAM" id="Phobius"/>
    </source>
</evidence>
<feature type="region of interest" description="Disordered" evidence="1">
    <location>
        <begin position="1"/>
        <end position="40"/>
    </location>
</feature>
<name>R7YCB7_9ACTN</name>
<dbReference type="AlphaFoldDB" id="R7YCB7"/>
<feature type="compositionally biased region" description="Basic and acidic residues" evidence="1">
    <location>
        <begin position="484"/>
        <end position="495"/>
    </location>
</feature>
<reference evidence="3 4" key="1">
    <citation type="journal article" date="2013" name="Genome Announc.">
        <title>Draft Genome Sequence of a Benzothiophene-Desulfurizing Bacterium, Gordona terrae Strain C-6.</title>
        <authorList>
            <person name="Wang W."/>
            <person name="Ma T."/>
            <person name="Ren Y."/>
            <person name="Li G."/>
        </authorList>
    </citation>
    <scope>NUCLEOTIDE SEQUENCE [LARGE SCALE GENOMIC DNA]</scope>
    <source>
        <strain evidence="3 4">C-6</strain>
    </source>
</reference>
<evidence type="ECO:0000313" key="3">
    <source>
        <dbReference type="EMBL" id="EON33632.1"/>
    </source>
</evidence>
<feature type="transmembrane region" description="Helical" evidence="2">
    <location>
        <begin position="428"/>
        <end position="445"/>
    </location>
</feature>
<keyword evidence="2" id="KW-0472">Membrane</keyword>
<protein>
    <recommendedName>
        <fullName evidence="5">Integral membrane protein</fullName>
    </recommendedName>
</protein>
<sequence length="510" mass="54207">MERARSTTDLQTTSGRKGGVDMTTDTNGNNVEQSVGITDSERAELERLRAEVARLRDTVGGEPPSSSSAAASRHRWRWFAVGVLCVLVAILAITSVTSRFVRGEILDTDRYISTVAPLASDPAVQAEISNTITDEIFTRIDVEGLTAAALTTLTDAVPATQNAPRVDRAVEGLAPVLAGQARGFVQQTVSSFVASDEFESLWLQANRAAHTALVAVVTGDVGPSSVTVDDSGTVSISLGTVIENVKARLLDRGFTFAEKIPAVDKQFVLFRSPELVRAQRAVSALDTAADVLPWLTIALAFAAVAVAPRGRRMRAFSLAGLSLVLAMLVLAIALLIGRGLYLDAMPPDILAPDAATAIIDTVLDPLRLALRAVAVLGLVVAVGAYLLGGSSSAAAVRRGFAQGLDSVQRMRRTRPPNTFEESLFRARIALRSAIIGIAALLLVFWSYPTGLVVLLIAVFGLLALLILELVIRPAKSWVEDDETPDRKSPDQKSPDQETPPGEATSVVETV</sequence>
<feature type="transmembrane region" description="Helical" evidence="2">
    <location>
        <begin position="451"/>
        <end position="471"/>
    </location>
</feature>